<dbReference type="PANTHER" id="PTHR22576:SF37">
    <property type="entry name" value="MUCOSA-ASSOCIATED LYMPHOID TISSUE LYMPHOMA TRANSLOCATION PROTEIN 1"/>
    <property type="match status" value="1"/>
</dbReference>
<feature type="domain" description="Peptidase C14 caspase" evidence="2">
    <location>
        <begin position="454"/>
        <end position="775"/>
    </location>
</feature>
<dbReference type="GeneID" id="106151618"/>
<evidence type="ECO:0000259" key="2">
    <source>
        <dbReference type="Pfam" id="PF00656"/>
    </source>
</evidence>
<dbReference type="RefSeq" id="XP_013380425.1">
    <property type="nucleotide sequence ID" value="XM_013524971.1"/>
</dbReference>
<dbReference type="InterPro" id="IPR029030">
    <property type="entry name" value="Caspase-like_dom_sf"/>
</dbReference>
<accession>A0A1S3H2S0</accession>
<dbReference type="InParanoid" id="A0A1S3H2S0"/>
<dbReference type="GO" id="GO:0004197">
    <property type="term" value="F:cysteine-type endopeptidase activity"/>
    <property type="evidence" value="ECO:0007669"/>
    <property type="project" value="InterPro"/>
</dbReference>
<dbReference type="OrthoDB" id="412369at2759"/>
<dbReference type="Gene3D" id="2.170.150.20">
    <property type="entry name" value="Peptide methionine sulfoxide reductase"/>
    <property type="match status" value="2"/>
</dbReference>
<dbReference type="PANTHER" id="PTHR22576">
    <property type="entry name" value="MUCOSA ASSOCIATED LYMPHOID TISSUE LYMPHOMA TRANSLOCATION PROTEIN 1/PARACASPASE"/>
    <property type="match status" value="1"/>
</dbReference>
<keyword evidence="3" id="KW-1185">Reference proteome</keyword>
<dbReference type="InterPro" id="IPR052039">
    <property type="entry name" value="Caspase-related_regulators"/>
</dbReference>
<dbReference type="SUPFAM" id="SSF52129">
    <property type="entry name" value="Caspase-like"/>
    <property type="match status" value="2"/>
</dbReference>
<name>A0A1S3H2S0_LINAN</name>
<feature type="region of interest" description="Disordered" evidence="1">
    <location>
        <begin position="625"/>
        <end position="694"/>
    </location>
</feature>
<dbReference type="Gene3D" id="3.40.50.1460">
    <property type="match status" value="1"/>
</dbReference>
<organism evidence="3 4">
    <name type="scientific">Lingula anatina</name>
    <name type="common">Brachiopod</name>
    <name type="synonym">Lingula unguis</name>
    <dbReference type="NCBI Taxonomy" id="7574"/>
    <lineage>
        <taxon>Eukaryota</taxon>
        <taxon>Metazoa</taxon>
        <taxon>Spiralia</taxon>
        <taxon>Lophotrochozoa</taxon>
        <taxon>Brachiopoda</taxon>
        <taxon>Linguliformea</taxon>
        <taxon>Lingulata</taxon>
        <taxon>Lingulida</taxon>
        <taxon>Linguloidea</taxon>
        <taxon>Lingulidae</taxon>
        <taxon>Lingula</taxon>
    </lineage>
</organism>
<evidence type="ECO:0000313" key="3">
    <source>
        <dbReference type="Proteomes" id="UP000085678"/>
    </source>
</evidence>
<feature type="compositionally biased region" description="Polar residues" evidence="1">
    <location>
        <begin position="670"/>
        <end position="688"/>
    </location>
</feature>
<evidence type="ECO:0000256" key="1">
    <source>
        <dbReference type="SAM" id="MobiDB-lite"/>
    </source>
</evidence>
<gene>
    <name evidence="4" type="primary">LOC106151618</name>
</gene>
<dbReference type="InterPro" id="IPR011600">
    <property type="entry name" value="Pept_C14_caspase"/>
</dbReference>
<dbReference type="KEGG" id="lak:106151618"/>
<feature type="region of interest" description="Disordered" evidence="1">
    <location>
        <begin position="1"/>
        <end position="42"/>
    </location>
</feature>
<protein>
    <submittedName>
        <fullName evidence="4">Uncharacterized protein LOC106151618 isoform X1</fullName>
    </submittedName>
</protein>
<evidence type="ECO:0000313" key="4">
    <source>
        <dbReference type="RefSeq" id="XP_013380425.1"/>
    </source>
</evidence>
<reference evidence="4" key="1">
    <citation type="submission" date="2025-08" db="UniProtKB">
        <authorList>
            <consortium name="RefSeq"/>
        </authorList>
    </citation>
    <scope>IDENTIFICATION</scope>
    <source>
        <tissue evidence="4">Gonads</tissue>
    </source>
</reference>
<sequence>MDAAKARPLDASSVDSGQNQENEEMLYNRRPTSSSSSSRASYHPEGQEVHLNCHSCGATLAKTRAVISVDELQAEGVALEYEQEQGRDVEICLTDVHVYCLPVKTFYDPDEKCKRDIVCVKENCNVYKEKETRTKLMWFQHYVRSKCYCCKCKTQVGSFYKPKDESSNLPTFYGLMLEKLDGKHQKELYLKCRRCQHRVSWRNSIVNLRDHVSIGSGFHGWEDIHLFEERVHTQVHSFKDQTDDYHVFLTVEDADCLKKNKVKSDWFVGLTATECRCPRDWCQRLVGWRFQNVDRHFYGLLVKELHGPHLKGWLWCESCRENLFQLEDIDPKDPVSSKIVYEESAVVGRVFGVRVPVLKDEQGTPRKILTVTGNKLKGNRGDLSKAEDGWFKDYTEFCPVRCPNKKCDETIGREYKSTKKEGNTFAVVFWEKIGGRFAIPTGLRSPPYSHVKDRKAIVVGNTYESDPNTGNRLMCCANDADAMERKLKSLRFPFEVYKLKNATKDHIISALENIPTKKDQVVLFYFSGHGSAENGFHFIVPDSNDSRHWEEATTTSSYINIRLIETLMMQTGARVKISIIDACRGTGHFHDQVSKDCRKTVEHLPFNNLGDYDDEVFADSPKSRPIQEMSSNARPPCAAGDVNPSGTPTAETGASGKQAEDGDDEKENSTRSTNENRAVTPSVEPSSEQNRRKFRRLSQSLQGYGFVKMYSCADDTTSVAGDRKSLSKFTKHLVSEMTKELSIYRLFQNVNTLMKSDAGHLKQVPRVHSTLTEPFRFQTRDLPDFSHLPAKRD</sequence>
<proteinExistence type="predicted"/>
<dbReference type="GO" id="GO:0006508">
    <property type="term" value="P:proteolysis"/>
    <property type="evidence" value="ECO:0007669"/>
    <property type="project" value="InterPro"/>
</dbReference>
<dbReference type="AlphaFoldDB" id="A0A1S3H2S0"/>
<dbReference type="Proteomes" id="UP000085678">
    <property type="component" value="Unplaced"/>
</dbReference>
<dbReference type="Pfam" id="PF00656">
    <property type="entry name" value="Peptidase_C14"/>
    <property type="match status" value="1"/>
</dbReference>